<dbReference type="SUPFAM" id="SSF49265">
    <property type="entry name" value="Fibronectin type III"/>
    <property type="match status" value="5"/>
</dbReference>
<dbReference type="STRING" id="45351.A7RTI0"/>
<dbReference type="CDD" id="cd00063">
    <property type="entry name" value="FN3"/>
    <property type="match status" value="6"/>
</dbReference>
<keyword evidence="2" id="KW-1133">Transmembrane helix</keyword>
<dbReference type="InterPro" id="IPR050991">
    <property type="entry name" value="ECM_Regulatory_Proteins"/>
</dbReference>
<dbReference type="Gene3D" id="2.60.40.10">
    <property type="entry name" value="Immunoglobulins"/>
    <property type="match status" value="7"/>
</dbReference>
<feature type="domain" description="Fibronectin type-III" evidence="3">
    <location>
        <begin position="295"/>
        <end position="386"/>
    </location>
</feature>
<dbReference type="PANTHER" id="PTHR46708:SF2">
    <property type="entry name" value="FIBRONECTIN TYPE-III DOMAIN-CONTAINING PROTEIN"/>
    <property type="match status" value="1"/>
</dbReference>
<proteinExistence type="predicted"/>
<evidence type="ECO:0000313" key="4">
    <source>
        <dbReference type="EMBL" id="EDO45219.1"/>
    </source>
</evidence>
<feature type="domain" description="Fibronectin type-III" evidence="3">
    <location>
        <begin position="658"/>
        <end position="753"/>
    </location>
</feature>
<dbReference type="InterPro" id="IPR003961">
    <property type="entry name" value="FN3_dom"/>
</dbReference>
<evidence type="ECO:0000256" key="1">
    <source>
        <dbReference type="ARBA" id="ARBA00022737"/>
    </source>
</evidence>
<evidence type="ECO:0000256" key="2">
    <source>
        <dbReference type="SAM" id="Phobius"/>
    </source>
</evidence>
<dbReference type="InterPro" id="IPR013783">
    <property type="entry name" value="Ig-like_fold"/>
</dbReference>
<keyword evidence="5" id="KW-1185">Reference proteome</keyword>
<dbReference type="AlphaFoldDB" id="A7RTI0"/>
<dbReference type="eggNOG" id="KOG4228">
    <property type="taxonomic scope" value="Eukaryota"/>
</dbReference>
<dbReference type="Pfam" id="PF00041">
    <property type="entry name" value="fn3"/>
    <property type="match status" value="2"/>
</dbReference>
<reference evidence="4 5" key="1">
    <citation type="journal article" date="2007" name="Science">
        <title>Sea anemone genome reveals ancestral eumetazoan gene repertoire and genomic organization.</title>
        <authorList>
            <person name="Putnam N.H."/>
            <person name="Srivastava M."/>
            <person name="Hellsten U."/>
            <person name="Dirks B."/>
            <person name="Chapman J."/>
            <person name="Salamov A."/>
            <person name="Terry A."/>
            <person name="Shapiro H."/>
            <person name="Lindquist E."/>
            <person name="Kapitonov V.V."/>
            <person name="Jurka J."/>
            <person name="Genikhovich G."/>
            <person name="Grigoriev I.V."/>
            <person name="Lucas S.M."/>
            <person name="Steele R.E."/>
            <person name="Finnerty J.R."/>
            <person name="Technau U."/>
            <person name="Martindale M.Q."/>
            <person name="Rokhsar D.S."/>
        </authorList>
    </citation>
    <scope>NUCLEOTIDE SEQUENCE [LARGE SCALE GENOMIC DNA]</scope>
    <source>
        <strain evidence="5">CH2 X CH6</strain>
    </source>
</reference>
<dbReference type="InterPro" id="IPR036116">
    <property type="entry name" value="FN3_sf"/>
</dbReference>
<protein>
    <recommendedName>
        <fullName evidence="3">Fibronectin type-III domain-containing protein</fullName>
    </recommendedName>
</protein>
<evidence type="ECO:0000313" key="5">
    <source>
        <dbReference type="Proteomes" id="UP000001593"/>
    </source>
</evidence>
<name>A7RTI0_NEMVE</name>
<dbReference type="PANTHER" id="PTHR46708">
    <property type="entry name" value="TENASCIN"/>
    <property type="match status" value="1"/>
</dbReference>
<feature type="domain" description="Fibronectin type-III" evidence="3">
    <location>
        <begin position="200"/>
        <end position="294"/>
    </location>
</feature>
<feature type="domain" description="Fibronectin type-III" evidence="3">
    <location>
        <begin position="111"/>
        <end position="199"/>
    </location>
</feature>
<evidence type="ECO:0000259" key="3">
    <source>
        <dbReference type="PROSITE" id="PS50853"/>
    </source>
</evidence>
<dbReference type="EMBL" id="DS469537">
    <property type="protein sequence ID" value="EDO45219.1"/>
    <property type="molecule type" value="Genomic_DNA"/>
</dbReference>
<accession>A7RTI0</accession>
<gene>
    <name evidence="4" type="ORF">NEMVEDRAFT_v1g240570</name>
</gene>
<keyword evidence="2" id="KW-0472">Membrane</keyword>
<dbReference type="SMART" id="SM00060">
    <property type="entry name" value="FN3"/>
    <property type="match status" value="9"/>
</dbReference>
<dbReference type="FunFam" id="2.60.40.10:FF:002712">
    <property type="entry name" value="Predicted protein"/>
    <property type="match status" value="2"/>
</dbReference>
<keyword evidence="2" id="KW-0812">Transmembrane</keyword>
<sequence length="1128" mass="124924">MRGDWHMVYIYSFLDPVDSLRMVTVGARFVVLAWNQPQHPNGTKIGIKGYHLYKYTYSDRKLVNTTDLHQITVSGLQPGTAYRFSVAAYNEIGEGPAAYIAITTNGAQVGAPKNLNAYPLNSTAIQLKWQAPQGAPADERYYLYMGLDGASPSSMPFASTTKLSYVVMGLTESVVYEFEVSLGFAGEHSIPASARPVLDPVDSLRMVTVGARFVVLAWNQPQHPNGTKIGIKGYHLYKYTYSDRKLVNTTDLHQITVSGLHPGTAYRFSVAAYNEIGEGPAAYIAITTNGAQVGAPKNLNAYPLNSTAIQLKWQAPQGAPADERYYLYMGLDGASPSSMPFASTTKLSYVVMGLTDSVVYEFEVSLGFAGEHSIPASARPVLDPDKASVVNLKYRLVNVTTIVLSWQPPQSAKPADIQGSSKTITYKSMQPSQTIPYLPFSTTLKITIVMETTKGPSIPNFVMVTTGAFSASVAPLVCSLDFKTLKLKWAVPSSVDPLAVKDYLVSWTCSGNGCMEFSISHKIYVPSYSTMLNFDSTYQVSVRSEVSTSGENPRLGEISSCVVKVPTFSGKVKKVQYSLINNTLDITWQKPDGIPDKYIPGYSVSWCYQCDWEVNTTYVTETSVSVPSLMYGHTYHFYISINTTVGITQTYTFIFQVPTLDLQVSSLYAYTTRDIYATVYWYGPYVLPGKLTGFLVQWRNTYSSWQRVELPANQTRFSIWLQYGNAYIFQVTPMTMEGLGKDKQIPVSTPRFDGRVTDVTGYVENMTLHVSWTPAYPYGDYRFYYYSIKYQCVDCYASGMIYQTVYGGINSTNVSIPVMPGGTYKVGIASRSSVGYGSYVSHTFKIPALKGLKISNFEVHVHNNTARLSWSIPPRFNEYDFKGFQIMFNCTDCANQDPLIVHTNSTAYRATLLYGSAYAISIRGRTPGGDGETSMVTQVVSPLCSKVSGLSYKDCSQDRNDSAICLEWGRPIDGFLAQAYEIQIRQKGMFIEVFNYTVVKGTYPYKNKIDTTELKGEFQAIVRAMSPIGYGLKDSVTFQSHISPAPFRGARKSHSSPVVWAVPVAIVGLLLVLALAYFVRKSHRLENSMYALLTRNSGSGGDEVTFHRDEEDEPLIQGFSDDEPLVTA</sequence>
<dbReference type="PROSITE" id="PS50853">
    <property type="entry name" value="FN3"/>
    <property type="match status" value="5"/>
</dbReference>
<feature type="transmembrane region" description="Helical" evidence="2">
    <location>
        <begin position="1058"/>
        <end position="1079"/>
    </location>
</feature>
<dbReference type="HOGENOM" id="CLU_279436_0_0_1"/>
<keyword evidence="1" id="KW-0677">Repeat</keyword>
<feature type="domain" description="Fibronectin type-III" evidence="3">
    <location>
        <begin position="16"/>
        <end position="110"/>
    </location>
</feature>
<dbReference type="Proteomes" id="UP000001593">
    <property type="component" value="Unassembled WGS sequence"/>
</dbReference>
<dbReference type="InParanoid" id="A7RTI0"/>
<organism evidence="4 5">
    <name type="scientific">Nematostella vectensis</name>
    <name type="common">Starlet sea anemone</name>
    <dbReference type="NCBI Taxonomy" id="45351"/>
    <lineage>
        <taxon>Eukaryota</taxon>
        <taxon>Metazoa</taxon>
        <taxon>Cnidaria</taxon>
        <taxon>Anthozoa</taxon>
        <taxon>Hexacorallia</taxon>
        <taxon>Actiniaria</taxon>
        <taxon>Edwardsiidae</taxon>
        <taxon>Nematostella</taxon>
    </lineage>
</organism>